<keyword evidence="2" id="KW-1185">Reference proteome</keyword>
<proteinExistence type="predicted"/>
<sequence>MVSRAHAEQVVDLLRDKGFVEGAPMIGSGQHVVVGQRFTRPAGRGYLDSVELHYEGRARAARCQQAPAIVGLAAASCPAWRVAWSADGPWDLVLAAVLSLPPMTRRDDSPVLRARGVARLPRHDAHQSLSTEEIGVIARCRVSIPLWYQVMPASQAVAQPTARGAVLRSGLQDAQSSRLALQADSGIEHQIVSRSGVVDLLCGGCGTPAPTSTGTASAVARRCPCWCSAVAELSPPSGWRAFASLREIRCPARACTPWLRLSGARWFGVGVVDRRCTCHDDRPLYPPSSDDRGEGSR</sequence>
<comment type="caution">
    <text evidence="1">The sequence shown here is derived from an EMBL/GenBank/DDBJ whole genome shotgun (WGS) entry which is preliminary data.</text>
</comment>
<name>A0ABP7SDU4_9PSEU</name>
<reference evidence="2" key="1">
    <citation type="journal article" date="2019" name="Int. J. Syst. Evol. Microbiol.">
        <title>The Global Catalogue of Microorganisms (GCM) 10K type strain sequencing project: providing services to taxonomists for standard genome sequencing and annotation.</title>
        <authorList>
            <consortium name="The Broad Institute Genomics Platform"/>
            <consortium name="The Broad Institute Genome Sequencing Center for Infectious Disease"/>
            <person name="Wu L."/>
            <person name="Ma J."/>
        </authorList>
    </citation>
    <scope>NUCLEOTIDE SEQUENCE [LARGE SCALE GENOMIC DNA]</scope>
    <source>
        <strain evidence="2">JCM 17342</strain>
    </source>
</reference>
<gene>
    <name evidence="1" type="ORF">GCM10022247_35530</name>
</gene>
<evidence type="ECO:0000313" key="1">
    <source>
        <dbReference type="EMBL" id="GAA4010259.1"/>
    </source>
</evidence>
<dbReference type="Proteomes" id="UP001501747">
    <property type="component" value="Unassembled WGS sequence"/>
</dbReference>
<protein>
    <submittedName>
        <fullName evidence="1">Uncharacterized protein</fullName>
    </submittedName>
</protein>
<evidence type="ECO:0000313" key="2">
    <source>
        <dbReference type="Proteomes" id="UP001501747"/>
    </source>
</evidence>
<organism evidence="1 2">
    <name type="scientific">Allokutzneria multivorans</name>
    <dbReference type="NCBI Taxonomy" id="1142134"/>
    <lineage>
        <taxon>Bacteria</taxon>
        <taxon>Bacillati</taxon>
        <taxon>Actinomycetota</taxon>
        <taxon>Actinomycetes</taxon>
        <taxon>Pseudonocardiales</taxon>
        <taxon>Pseudonocardiaceae</taxon>
        <taxon>Allokutzneria</taxon>
    </lineage>
</organism>
<accession>A0ABP7SDU4</accession>
<dbReference type="EMBL" id="BAABAL010000012">
    <property type="protein sequence ID" value="GAA4010259.1"/>
    <property type="molecule type" value="Genomic_DNA"/>
</dbReference>